<comment type="similarity">
    <text evidence="1">Belongs to the universal ribosomal protein uS8 family.</text>
</comment>
<evidence type="ECO:0000313" key="6">
    <source>
        <dbReference type="EMBL" id="PIQ69772.1"/>
    </source>
</evidence>
<evidence type="ECO:0000313" key="7">
    <source>
        <dbReference type="Proteomes" id="UP000231371"/>
    </source>
</evidence>
<dbReference type="GO" id="GO:0003735">
    <property type="term" value="F:structural constituent of ribosome"/>
    <property type="evidence" value="ECO:0007669"/>
    <property type="project" value="InterPro"/>
</dbReference>
<dbReference type="GO" id="GO:0006412">
    <property type="term" value="P:translation"/>
    <property type="evidence" value="ECO:0007669"/>
    <property type="project" value="InterPro"/>
</dbReference>
<dbReference type="EMBL" id="PCVI01000063">
    <property type="protein sequence ID" value="PIQ69772.1"/>
    <property type="molecule type" value="Genomic_DNA"/>
</dbReference>
<dbReference type="SUPFAM" id="SSF56047">
    <property type="entry name" value="Ribosomal protein S8"/>
    <property type="match status" value="1"/>
</dbReference>
<accession>A0A2H0KEW2</accession>
<sequence>MRATQGLSADVRFVPPLFSQVCQQRGNTGRQESELVKNMDTVANFLIRIKNSSLAGKQNLAVPFSKFNHQMAIILEKEGFLEKTSLVEEKGRKKLVLALTKKDKKISKIEVRRISKPGRRVYAKASDLKRLRGSWITVVSTPEGLFNAKEALNQNLGGEIICKIAKI</sequence>
<dbReference type="InterPro" id="IPR035987">
    <property type="entry name" value="Ribosomal_uS8_sf"/>
</dbReference>
<dbReference type="GO" id="GO:1990904">
    <property type="term" value="C:ribonucleoprotein complex"/>
    <property type="evidence" value="ECO:0007669"/>
    <property type="project" value="UniProtKB-KW"/>
</dbReference>
<keyword evidence="3" id="KW-0687">Ribonucleoprotein</keyword>
<dbReference type="InterPro" id="IPR000630">
    <property type="entry name" value="Ribosomal_uS8"/>
</dbReference>
<reference evidence="6 7" key="1">
    <citation type="submission" date="2017-09" db="EMBL/GenBank/DDBJ databases">
        <title>Depth-based differentiation of microbial function through sediment-hosted aquifers and enrichment of novel symbionts in the deep terrestrial subsurface.</title>
        <authorList>
            <person name="Probst A.J."/>
            <person name="Ladd B."/>
            <person name="Jarett J.K."/>
            <person name="Geller-Mcgrath D.E."/>
            <person name="Sieber C.M."/>
            <person name="Emerson J.B."/>
            <person name="Anantharaman K."/>
            <person name="Thomas B.C."/>
            <person name="Malmstrom R."/>
            <person name="Stieglmeier M."/>
            <person name="Klingl A."/>
            <person name="Woyke T."/>
            <person name="Ryan C.M."/>
            <person name="Banfield J.F."/>
        </authorList>
    </citation>
    <scope>NUCLEOTIDE SEQUENCE [LARGE SCALE GENOMIC DNA]</scope>
    <source>
        <strain evidence="6">CG11_big_fil_rev_8_21_14_0_20_40_12</strain>
    </source>
</reference>
<evidence type="ECO:0000256" key="3">
    <source>
        <dbReference type="ARBA" id="ARBA00023274"/>
    </source>
</evidence>
<evidence type="ECO:0000256" key="5">
    <source>
        <dbReference type="ARBA" id="ARBA00035525"/>
    </source>
</evidence>
<evidence type="ECO:0000256" key="2">
    <source>
        <dbReference type="ARBA" id="ARBA00022980"/>
    </source>
</evidence>
<evidence type="ECO:0000256" key="1">
    <source>
        <dbReference type="ARBA" id="ARBA00006471"/>
    </source>
</evidence>
<comment type="caution">
    <text evidence="6">The sequence shown here is derived from an EMBL/GenBank/DDBJ whole genome shotgun (WGS) entry which is preliminary data.</text>
</comment>
<dbReference type="Gene3D" id="3.30.1370.30">
    <property type="match status" value="1"/>
</dbReference>
<dbReference type="AlphaFoldDB" id="A0A2H0KEW2"/>
<evidence type="ECO:0000256" key="4">
    <source>
        <dbReference type="ARBA" id="ARBA00035258"/>
    </source>
</evidence>
<proteinExistence type="inferred from homology"/>
<dbReference type="Gene3D" id="3.30.1490.10">
    <property type="match status" value="1"/>
</dbReference>
<dbReference type="GO" id="GO:0005737">
    <property type="term" value="C:cytoplasm"/>
    <property type="evidence" value="ECO:0007669"/>
    <property type="project" value="UniProtKB-ARBA"/>
</dbReference>
<dbReference type="FunFam" id="3.30.1490.10:FF:000001">
    <property type="entry name" value="30S ribosomal protein S8"/>
    <property type="match status" value="1"/>
</dbReference>
<dbReference type="PANTHER" id="PTHR11758">
    <property type="entry name" value="40S RIBOSOMAL PROTEIN S15A"/>
    <property type="match status" value="1"/>
</dbReference>
<gene>
    <name evidence="6" type="primary">rpsH</name>
    <name evidence="6" type="ORF">COV89_03995</name>
</gene>
<keyword evidence="2 6" id="KW-0689">Ribosomal protein</keyword>
<dbReference type="Pfam" id="PF00410">
    <property type="entry name" value="Ribosomal_S8"/>
    <property type="match status" value="1"/>
</dbReference>
<organism evidence="6 7">
    <name type="scientific">Candidatus Shapirobacteria bacterium CG11_big_fil_rev_8_21_14_0_20_40_12</name>
    <dbReference type="NCBI Taxonomy" id="1974889"/>
    <lineage>
        <taxon>Bacteria</taxon>
        <taxon>Candidatus Shapironibacteriota</taxon>
    </lineage>
</organism>
<dbReference type="Proteomes" id="UP000231371">
    <property type="component" value="Unassembled WGS sequence"/>
</dbReference>
<name>A0A2H0KEW2_9BACT</name>
<dbReference type="GO" id="GO:0005840">
    <property type="term" value="C:ribosome"/>
    <property type="evidence" value="ECO:0007669"/>
    <property type="project" value="UniProtKB-KW"/>
</dbReference>
<protein>
    <recommendedName>
        <fullName evidence="4">Small ribosomal subunit protein uS8</fullName>
    </recommendedName>
    <alternativeName>
        <fullName evidence="5">30S ribosomal protein S8</fullName>
    </alternativeName>
</protein>